<dbReference type="EMBL" id="SADD01000012">
    <property type="protein sequence ID" value="RVU42404.1"/>
    <property type="molecule type" value="Genomic_DNA"/>
</dbReference>
<keyword evidence="2 7" id="KW-0489">Methyltransferase</keyword>
<comment type="function">
    <text evidence="7">Catalyzes the 2'-O methylation of guanosine at position 18 in tRNA.</text>
</comment>
<dbReference type="InterPro" id="IPR029028">
    <property type="entry name" value="Alpha/beta_knot_MTases"/>
</dbReference>
<dbReference type="SUPFAM" id="SSF75217">
    <property type="entry name" value="alpha/beta knot"/>
    <property type="match status" value="1"/>
</dbReference>
<keyword evidence="3 7" id="KW-0808">Transferase</keyword>
<dbReference type="Gene3D" id="3.40.1280.10">
    <property type="match status" value="1"/>
</dbReference>
<keyword evidence="4 7" id="KW-0949">S-adenosyl-L-methionine</keyword>
<protein>
    <recommendedName>
        <fullName evidence="7">tRNA (guanosine(18)-2'-O)-methyltransferase</fullName>
        <ecNumber evidence="7">2.1.1.34</ecNumber>
    </recommendedName>
    <alternativeName>
        <fullName evidence="7">tRNA [Gm18] methyltransferase</fullName>
    </alternativeName>
</protein>
<comment type="similarity">
    <text evidence="7">Belongs to the class IV-like SAM-binding methyltransferase superfamily. RNA methyltransferase TrmH family.</text>
</comment>
<evidence type="ECO:0000256" key="7">
    <source>
        <dbReference type="HAMAP-Rule" id="MF_02060"/>
    </source>
</evidence>
<dbReference type="Pfam" id="PF00588">
    <property type="entry name" value="SpoU_methylase"/>
    <property type="match status" value="1"/>
</dbReference>
<accession>A0ABY0CPY1</accession>
<dbReference type="GO" id="GO:0008168">
    <property type="term" value="F:methyltransferase activity"/>
    <property type="evidence" value="ECO:0007669"/>
    <property type="project" value="UniProtKB-KW"/>
</dbReference>
<proteinExistence type="inferred from homology"/>
<keyword evidence="10" id="KW-1185">Reference proteome</keyword>
<evidence type="ECO:0000256" key="3">
    <source>
        <dbReference type="ARBA" id="ARBA00022679"/>
    </source>
</evidence>
<reference evidence="9 10" key="1">
    <citation type="submission" date="2019-01" db="EMBL/GenBank/DDBJ databases">
        <title>Lujinxingia litoralis gen. nov., sp. nov. and Lujinxingia sediminis gen. nov., sp. nov., new members in the order Bradymonadales, isolated from coastal sediment.</title>
        <authorList>
            <person name="Li C.-M."/>
        </authorList>
    </citation>
    <scope>NUCLEOTIDE SEQUENCE [LARGE SCALE GENOMIC DNA]</scope>
    <source>
        <strain evidence="9 10">SEH01</strain>
    </source>
</reference>
<dbReference type="EC" id="2.1.1.34" evidence="7"/>
<dbReference type="HAMAP" id="MF_02060">
    <property type="entry name" value="tRNA_methyltr_TrmH"/>
    <property type="match status" value="1"/>
</dbReference>
<sequence>MAVAQKRVDFAYSDPLDVGRLLEMEEELTMSSAEVVALLKEHISERRRDRIDEVVASRCKSIVPVLDGIFDTGNIAAVLRTAEGLGAMSAHMIDTQPVKKVSARVTQGADKWVDMTTWTDPAACVGALQEQGYQVVATHLEAAVPLETIDFTRPTAIVLGNERDGVCEEVARAADYRCIIPMRGFVQSFNISVAGALSMYEAARQRQEKLGKVGDLSEQEQQILKAVYYLRAVNQGDRLVTRLLAAGA</sequence>
<dbReference type="InterPro" id="IPR001537">
    <property type="entry name" value="SpoU_MeTrfase"/>
</dbReference>
<name>A0ABY0CPY1_9DELT</name>
<evidence type="ECO:0000256" key="2">
    <source>
        <dbReference type="ARBA" id="ARBA00022603"/>
    </source>
</evidence>
<dbReference type="PANTHER" id="PTHR43453:SF1">
    <property type="entry name" value="TRNA_RRNA METHYLTRANSFERASE SPOU TYPE DOMAIN-CONTAINING PROTEIN"/>
    <property type="match status" value="1"/>
</dbReference>
<comment type="caution">
    <text evidence="7">Lacks conserved residue(s) required for the propagation of feature annotation.</text>
</comment>
<feature type="domain" description="tRNA/rRNA methyltransferase SpoU type" evidence="8">
    <location>
        <begin position="65"/>
        <end position="200"/>
    </location>
</feature>
<gene>
    <name evidence="7" type="primary">trmH</name>
    <name evidence="9" type="ORF">EA187_16125</name>
</gene>
<evidence type="ECO:0000256" key="6">
    <source>
        <dbReference type="ARBA" id="ARBA00022884"/>
    </source>
</evidence>
<dbReference type="InterPro" id="IPR029026">
    <property type="entry name" value="tRNA_m1G_MTases_N"/>
</dbReference>
<dbReference type="Proteomes" id="UP000282926">
    <property type="component" value="Unassembled WGS sequence"/>
</dbReference>
<dbReference type="RefSeq" id="WP_115607990.1">
    <property type="nucleotide sequence ID" value="NZ_SADD01000012.1"/>
</dbReference>
<dbReference type="GO" id="GO:0032259">
    <property type="term" value="P:methylation"/>
    <property type="evidence" value="ECO:0007669"/>
    <property type="project" value="UniProtKB-KW"/>
</dbReference>
<comment type="catalytic activity">
    <reaction evidence="7">
        <text>guanosine(18) in tRNA + S-adenosyl-L-methionine = 2'-O-methylguanosine(18) in tRNA + S-adenosyl-L-homocysteine + H(+)</text>
        <dbReference type="Rhea" id="RHEA:20077"/>
        <dbReference type="Rhea" id="RHEA-COMP:10190"/>
        <dbReference type="Rhea" id="RHEA-COMP:10192"/>
        <dbReference type="ChEBI" id="CHEBI:15378"/>
        <dbReference type="ChEBI" id="CHEBI:57856"/>
        <dbReference type="ChEBI" id="CHEBI:59789"/>
        <dbReference type="ChEBI" id="CHEBI:74269"/>
        <dbReference type="ChEBI" id="CHEBI:74445"/>
        <dbReference type="EC" id="2.1.1.34"/>
    </reaction>
</comment>
<feature type="binding site" evidence="7">
    <location>
        <position position="138"/>
    </location>
    <ligand>
        <name>S-adenosyl-L-methionine</name>
        <dbReference type="ChEBI" id="CHEBI:59789"/>
    </ligand>
</feature>
<evidence type="ECO:0000259" key="8">
    <source>
        <dbReference type="Pfam" id="PF00588"/>
    </source>
</evidence>
<keyword evidence="1 7" id="KW-0820">tRNA-binding</keyword>
<dbReference type="InterPro" id="IPR033671">
    <property type="entry name" value="TrmH"/>
</dbReference>
<feature type="binding site" evidence="7">
    <location>
        <position position="180"/>
    </location>
    <ligand>
        <name>S-adenosyl-L-methionine</name>
        <dbReference type="ChEBI" id="CHEBI:59789"/>
    </ligand>
</feature>
<evidence type="ECO:0000313" key="9">
    <source>
        <dbReference type="EMBL" id="RVU42404.1"/>
    </source>
</evidence>
<evidence type="ECO:0000313" key="10">
    <source>
        <dbReference type="Proteomes" id="UP000282926"/>
    </source>
</evidence>
<dbReference type="PANTHER" id="PTHR43453">
    <property type="entry name" value="RRNA METHYLASE-LIKE"/>
    <property type="match status" value="1"/>
</dbReference>
<keyword evidence="5 7" id="KW-0819">tRNA processing</keyword>
<keyword evidence="6 7" id="KW-0694">RNA-binding</keyword>
<dbReference type="CDD" id="cd18092">
    <property type="entry name" value="SpoU-like_TrmH"/>
    <property type="match status" value="1"/>
</dbReference>
<evidence type="ECO:0000256" key="1">
    <source>
        <dbReference type="ARBA" id="ARBA00022555"/>
    </source>
</evidence>
<comment type="caution">
    <text evidence="9">The sequence shown here is derived from an EMBL/GenBank/DDBJ whole genome shotgun (WGS) entry which is preliminary data.</text>
</comment>
<evidence type="ECO:0000256" key="4">
    <source>
        <dbReference type="ARBA" id="ARBA00022691"/>
    </source>
</evidence>
<organism evidence="9 10">
    <name type="scientific">Lujinxingia sediminis</name>
    <dbReference type="NCBI Taxonomy" id="2480984"/>
    <lineage>
        <taxon>Bacteria</taxon>
        <taxon>Deltaproteobacteria</taxon>
        <taxon>Bradymonadales</taxon>
        <taxon>Lujinxingiaceae</taxon>
        <taxon>Lujinxingia</taxon>
    </lineage>
</organism>
<evidence type="ECO:0000256" key="5">
    <source>
        <dbReference type="ARBA" id="ARBA00022694"/>
    </source>
</evidence>